<feature type="compositionally biased region" description="Polar residues" evidence="2">
    <location>
        <begin position="278"/>
        <end position="303"/>
    </location>
</feature>
<name>A0A2Z6MKB0_TRISU</name>
<dbReference type="CDD" id="cd09272">
    <property type="entry name" value="RNase_HI_RT_Ty1"/>
    <property type="match status" value="1"/>
</dbReference>
<dbReference type="AlphaFoldDB" id="A0A2Z6MKB0"/>
<keyword evidence="6" id="KW-1185">Reference proteome</keyword>
<feature type="compositionally biased region" description="Pro residues" evidence="2">
    <location>
        <begin position="572"/>
        <end position="584"/>
    </location>
</feature>
<keyword evidence="1" id="KW-0645">Protease</keyword>
<evidence type="ECO:0000259" key="4">
    <source>
        <dbReference type="Pfam" id="PF22936"/>
    </source>
</evidence>
<dbReference type="EMBL" id="DF973317">
    <property type="protein sequence ID" value="GAU25692.1"/>
    <property type="molecule type" value="Genomic_DNA"/>
</dbReference>
<dbReference type="PANTHER" id="PTHR47481">
    <property type="match status" value="1"/>
</dbReference>
<dbReference type="InterPro" id="IPR043502">
    <property type="entry name" value="DNA/RNA_pol_sf"/>
</dbReference>
<organism evidence="5 6">
    <name type="scientific">Trifolium subterraneum</name>
    <name type="common">Subterranean clover</name>
    <dbReference type="NCBI Taxonomy" id="3900"/>
    <lineage>
        <taxon>Eukaryota</taxon>
        <taxon>Viridiplantae</taxon>
        <taxon>Streptophyta</taxon>
        <taxon>Embryophyta</taxon>
        <taxon>Tracheophyta</taxon>
        <taxon>Spermatophyta</taxon>
        <taxon>Magnoliopsida</taxon>
        <taxon>eudicotyledons</taxon>
        <taxon>Gunneridae</taxon>
        <taxon>Pentapetalae</taxon>
        <taxon>rosids</taxon>
        <taxon>fabids</taxon>
        <taxon>Fabales</taxon>
        <taxon>Fabaceae</taxon>
        <taxon>Papilionoideae</taxon>
        <taxon>50 kb inversion clade</taxon>
        <taxon>NPAAA clade</taxon>
        <taxon>Hologalegina</taxon>
        <taxon>IRL clade</taxon>
        <taxon>Trifolieae</taxon>
        <taxon>Trifolium</taxon>
    </lineage>
</organism>
<evidence type="ECO:0000256" key="2">
    <source>
        <dbReference type="SAM" id="MobiDB-lite"/>
    </source>
</evidence>
<reference evidence="6" key="1">
    <citation type="journal article" date="2017" name="Front. Plant Sci.">
        <title>Climate Clever Clovers: New Paradigm to Reduce the Environmental Footprint of Ruminants by Breeding Low Methanogenic Forages Utilizing Haplotype Variation.</title>
        <authorList>
            <person name="Kaur P."/>
            <person name="Appels R."/>
            <person name="Bayer P.E."/>
            <person name="Keeble-Gagnere G."/>
            <person name="Wang J."/>
            <person name="Hirakawa H."/>
            <person name="Shirasawa K."/>
            <person name="Vercoe P."/>
            <person name="Stefanova K."/>
            <person name="Durmic Z."/>
            <person name="Nichols P."/>
            <person name="Revell C."/>
            <person name="Isobe S.N."/>
            <person name="Edwards D."/>
            <person name="Erskine W."/>
        </authorList>
    </citation>
    <scope>NUCLEOTIDE SEQUENCE [LARGE SCALE GENOMIC DNA]</scope>
    <source>
        <strain evidence="6">cv. Daliak</strain>
    </source>
</reference>
<feature type="region of interest" description="Disordered" evidence="2">
    <location>
        <begin position="275"/>
        <end position="303"/>
    </location>
</feature>
<dbReference type="PANTHER" id="PTHR47481:SF10">
    <property type="entry name" value="COPIA-LIKE POLYPROTEIN_RETROTRANSPOSON"/>
    <property type="match status" value="1"/>
</dbReference>
<protein>
    <submittedName>
        <fullName evidence="5">Uncharacterized protein</fullName>
    </submittedName>
</protein>
<feature type="compositionally biased region" description="Low complexity" evidence="2">
    <location>
        <begin position="550"/>
        <end position="571"/>
    </location>
</feature>
<dbReference type="GO" id="GO:0004190">
    <property type="term" value="F:aspartic-type endopeptidase activity"/>
    <property type="evidence" value="ECO:0007669"/>
    <property type="project" value="UniProtKB-KW"/>
</dbReference>
<sequence length="1094" mass="122169">MEKDHYNMWAELFEVHARAHKVIDHIIPQPGKEKPAPTNASFEMWTILDSTVLQWIYSTISFDLLTTIMEKGSTAMAAWNRLAGLFEDNKNSRAVALEQDFSSTRMENFPNVSAYCQRLKQLSNQLKNVGAPVSEQRLVLQLVFGLTEPYRGVATLIRQSKPLPLYLEARSMLTLEESGLAKMNSTISPTALHTIVPRDIDDSSQQRSNRRQNNRSGSGRNHNNQSRTGGRGQRGSSRSNGPSWASQPWQQPQYPSWSPWGWTPPPCSVPPCPYPTSQWTRPTGPSTQPGILGQRPQTHTATASPVPTDIAAAMHTMSLTHPDNMWYMDTGASSHTTASQGNLSSYSNLSHLNQKLIVGSGQGIPIQGSGNTTLPTSHKHKPLNLNHVLHTPHIIKNLISVRQLTTDNNVSVSFDPFGFSIFDFQTGVPLMRCDSVGDLYPVTSPSHFAGLASNLWHSRLGHPSSSTLQSLHRNKKIIISRHVIFDETQFPFAHMSSLPLTAYDYFTDDLHPSIVHQWTNSTLQPLSNDLPSSPPPLPDPPSTPHTRSHNPSPASSTTTTSSSPSMNTPNTSPSPTPLAQPAPPTRTMTTRSMQGIHKPRKLCNLSVTVNDPTISPLPKNPKLALSDPNWKSAMQSEFNALIRNNTWDLVPRPCDVNIIRCMWIFRHKKKSNGCFERYKARLVGDGRSQIAGVDCDETFNPVVKPATIRTVLTIALSKSWPIHQLDVQNAFLHGNLHETVYMHQPLGFRDPHHPEYVCRLRKSLYGLKQAPRAWYQRFADFVSTIGFQHSTSDHSLFIYRRGTDLAYILLYVDDIILITSSHDLRKSIMALLASEFAMKDLGPLSYFLGIAVTRHAGGLFLNQSTYARDIIARAGMASCKSSATPVDTKQKLSTSAGTPYDDPTLYRSLAGALQYLTFTRPDISYAVQQVCLHMHAPCTDHMLALKRILRYVQGTLHYGLHLYPSTIEKLVSYTDADWEAEYRGVANVVSESCWLRNLLLELHFPLSQATLVYCDNVSAIYLSGNPVHHQRTKHIEMDIHFVREKVARGQAHVLHVPSRHQIADIFTKGLPRVLFDDFRTSLSVREPPASTEGV</sequence>
<feature type="compositionally biased region" description="Low complexity" evidence="2">
    <location>
        <begin position="214"/>
        <end position="257"/>
    </location>
</feature>
<dbReference type="Pfam" id="PF22936">
    <property type="entry name" value="Pol_BBD"/>
    <property type="match status" value="1"/>
</dbReference>
<dbReference type="Proteomes" id="UP000242715">
    <property type="component" value="Unassembled WGS sequence"/>
</dbReference>
<proteinExistence type="predicted"/>
<evidence type="ECO:0000313" key="6">
    <source>
        <dbReference type="Proteomes" id="UP000242715"/>
    </source>
</evidence>
<evidence type="ECO:0000259" key="3">
    <source>
        <dbReference type="Pfam" id="PF07727"/>
    </source>
</evidence>
<feature type="region of interest" description="Disordered" evidence="2">
    <location>
        <begin position="525"/>
        <end position="597"/>
    </location>
</feature>
<accession>A0A2Z6MKB0</accession>
<dbReference type="InterPro" id="IPR054722">
    <property type="entry name" value="PolX-like_BBD"/>
</dbReference>
<feature type="domain" description="Retrovirus-related Pol polyprotein from transposon TNT 1-94-like beta-barrel" evidence="4">
    <location>
        <begin position="326"/>
        <end position="406"/>
    </location>
</feature>
<feature type="region of interest" description="Disordered" evidence="2">
    <location>
        <begin position="192"/>
        <end position="257"/>
    </location>
</feature>
<dbReference type="InterPro" id="IPR013103">
    <property type="entry name" value="RVT_2"/>
</dbReference>
<dbReference type="Pfam" id="PF07727">
    <property type="entry name" value="RVT_2"/>
    <property type="match status" value="1"/>
</dbReference>
<gene>
    <name evidence="5" type="ORF">TSUD_266190</name>
</gene>
<dbReference type="Pfam" id="PF14223">
    <property type="entry name" value="Retrotran_gag_2"/>
    <property type="match status" value="1"/>
</dbReference>
<feature type="compositionally biased region" description="Pro residues" evidence="2">
    <location>
        <begin position="532"/>
        <end position="543"/>
    </location>
</feature>
<keyword evidence="1" id="KW-0378">Hydrolase</keyword>
<feature type="domain" description="Reverse transcriptase Ty1/copia-type" evidence="3">
    <location>
        <begin position="644"/>
        <end position="886"/>
    </location>
</feature>
<dbReference type="OrthoDB" id="428604at2759"/>
<keyword evidence="1" id="KW-0064">Aspartyl protease</keyword>
<evidence type="ECO:0000256" key="1">
    <source>
        <dbReference type="ARBA" id="ARBA00022750"/>
    </source>
</evidence>
<dbReference type="SUPFAM" id="SSF56672">
    <property type="entry name" value="DNA/RNA polymerases"/>
    <property type="match status" value="1"/>
</dbReference>
<evidence type="ECO:0000313" key="5">
    <source>
        <dbReference type="EMBL" id="GAU25692.1"/>
    </source>
</evidence>